<dbReference type="GO" id="GO:0009055">
    <property type="term" value="F:electron transfer activity"/>
    <property type="evidence" value="ECO:0007669"/>
    <property type="project" value="TreeGrafter"/>
</dbReference>
<dbReference type="Gene3D" id="1.10.3820.10">
    <property type="entry name" value="Di-heme elbow motif domain"/>
    <property type="match status" value="1"/>
</dbReference>
<dbReference type="PANTHER" id="PTHR30333">
    <property type="entry name" value="CYTOCHROME C-TYPE PROTEIN"/>
    <property type="match status" value="1"/>
</dbReference>
<dbReference type="InterPro" id="IPR005126">
    <property type="entry name" value="NapC/NirT_cyt_c_N"/>
</dbReference>
<evidence type="ECO:0000256" key="7">
    <source>
        <dbReference type="ARBA" id="ARBA00022723"/>
    </source>
</evidence>
<dbReference type="SUPFAM" id="SSF48695">
    <property type="entry name" value="Multiheme cytochromes"/>
    <property type="match status" value="1"/>
</dbReference>
<dbReference type="GO" id="GO:0020037">
    <property type="term" value="F:heme binding"/>
    <property type="evidence" value="ECO:0007669"/>
    <property type="project" value="InterPro"/>
</dbReference>
<evidence type="ECO:0000256" key="10">
    <source>
        <dbReference type="ARBA" id="ARBA00023004"/>
    </source>
</evidence>
<keyword evidence="6" id="KW-0812">Transmembrane</keyword>
<feature type="domain" description="NapC/NirT cytochrome c N-terminal" evidence="15">
    <location>
        <begin position="15"/>
        <end position="181"/>
    </location>
</feature>
<evidence type="ECO:0000256" key="6">
    <source>
        <dbReference type="ARBA" id="ARBA00022692"/>
    </source>
</evidence>
<evidence type="ECO:0000256" key="4">
    <source>
        <dbReference type="ARBA" id="ARBA00022475"/>
    </source>
</evidence>
<keyword evidence="4" id="KW-1003">Cell membrane</keyword>
<dbReference type="RefSeq" id="WP_000645351.1">
    <property type="nucleotide sequence ID" value="NZ_ACYU01000064.1"/>
</dbReference>
<evidence type="ECO:0000256" key="12">
    <source>
        <dbReference type="PIRNR" id="PIRNR000013"/>
    </source>
</evidence>
<evidence type="ECO:0000256" key="1">
    <source>
        <dbReference type="ARBA" id="ARBA00004162"/>
    </source>
</evidence>
<dbReference type="PIRSF" id="PIRSF000013">
    <property type="entry name" value="4_hem_cytochrm_NapC"/>
    <property type="match status" value="1"/>
</dbReference>
<feature type="binding site" description="axial binding residue" evidence="14">
    <location>
        <position position="53"/>
    </location>
    <ligand>
        <name>heme</name>
        <dbReference type="ChEBI" id="CHEBI:30413"/>
        <label>1</label>
    </ligand>
    <ligandPart>
        <name>Fe</name>
        <dbReference type="ChEBI" id="CHEBI:18248"/>
    </ligandPart>
</feature>
<feature type="binding site" description="axial binding residue" evidence="14">
    <location>
        <position position="175"/>
    </location>
    <ligand>
        <name>heme</name>
        <dbReference type="ChEBI" id="CHEBI:30413"/>
        <label>4</label>
    </ligand>
    <ligandPart>
        <name>Fe</name>
        <dbReference type="ChEBI" id="CHEBI:18248"/>
    </ligandPart>
</feature>
<evidence type="ECO:0000256" key="3">
    <source>
        <dbReference type="ARBA" id="ARBA00022448"/>
    </source>
</evidence>
<dbReference type="PANTHER" id="PTHR30333:SF1">
    <property type="entry name" value="CYTOCHROME C-TYPE PROTEIN NAPC"/>
    <property type="match status" value="1"/>
</dbReference>
<feature type="binding site" description="covalent" evidence="13">
    <location>
        <position position="80"/>
    </location>
    <ligand>
        <name>heme</name>
        <dbReference type="ChEBI" id="CHEBI:30413"/>
        <label>2</label>
    </ligand>
</feature>
<feature type="binding site" description="axial binding residue" evidence="14">
    <location>
        <position position="135"/>
    </location>
    <ligand>
        <name>heme</name>
        <dbReference type="ChEBI" id="CHEBI:30413"/>
        <label>3</label>
    </ligand>
    <ligandPart>
        <name>Fe</name>
        <dbReference type="ChEBI" id="CHEBI:18248"/>
    </ligandPart>
</feature>
<evidence type="ECO:0000256" key="5">
    <source>
        <dbReference type="ARBA" id="ARBA00022617"/>
    </source>
</evidence>
<reference evidence="16 17" key="1">
    <citation type="journal article" date="2009" name="BMC Evol. Biol.">
        <title>Genomic taxonomy of Vibrios.</title>
        <authorList>
            <person name="Thompson C.C."/>
            <person name="Vicente A.C."/>
            <person name="Souza R.C."/>
            <person name="Vasconcelos A.T."/>
            <person name="Vesth T."/>
            <person name="Alves N.Jr."/>
            <person name="Ussery D.W."/>
            <person name="Iida T."/>
            <person name="Thompson F.L."/>
        </authorList>
    </citation>
    <scope>NUCLEOTIDE SEQUENCE [LARGE SCALE GENOMIC DNA]</scope>
    <source>
        <strain evidence="16 17">VM603</strain>
    </source>
</reference>
<dbReference type="EMBL" id="ACYU01000064">
    <property type="protein sequence ID" value="EEW07263.1"/>
    <property type="molecule type" value="Genomic_DNA"/>
</dbReference>
<keyword evidence="8 12" id="KW-0249">Electron transport</keyword>
<keyword evidence="3 12" id="KW-0813">Transport</keyword>
<feature type="binding site" description="covalent" evidence="13">
    <location>
        <position position="171"/>
    </location>
    <ligand>
        <name>heme</name>
        <dbReference type="ChEBI" id="CHEBI:30413"/>
        <label>4</label>
    </ligand>
</feature>
<keyword evidence="5 12" id="KW-0349">Heme</keyword>
<feature type="binding site" description="covalent" evidence="13">
    <location>
        <position position="131"/>
    </location>
    <ligand>
        <name>heme</name>
        <dbReference type="ChEBI" id="CHEBI:30413"/>
        <label>3</label>
    </ligand>
</feature>
<keyword evidence="9" id="KW-1133">Transmembrane helix</keyword>
<sequence length="208" mass="23182">MKALFEAIKNVKGAVLSVLLLAGTGLGLLAALPATEVLHAFSTNEFCASCHTMEPMVETFAESVHGGNNSRGFVADCVSCHLPDSNVVEELYVKGTSGMRHLWGEYVLQMDALDYDELHPKRTEYVFDSGCVNCHRTLEDRAKVAVETSPISDQIHKLAFERKNTDKDWQCSSCHIDIAHPDLKRNMRLRQEQKMQEMATLLGDVNND</sequence>
<dbReference type="InterPro" id="IPR024717">
    <property type="entry name" value="NapC/NirT/NrfH"/>
</dbReference>
<evidence type="ECO:0000256" key="11">
    <source>
        <dbReference type="ARBA" id="ARBA00023136"/>
    </source>
</evidence>
<comment type="subcellular location">
    <subcellularLocation>
        <location evidence="1">Cell membrane</location>
        <topology evidence="1">Single-pass membrane protein</topology>
    </subcellularLocation>
</comment>
<dbReference type="GO" id="GO:0019333">
    <property type="term" value="P:denitrification pathway"/>
    <property type="evidence" value="ECO:0007669"/>
    <property type="project" value="InterPro"/>
</dbReference>
<evidence type="ECO:0000256" key="13">
    <source>
        <dbReference type="PIRSR" id="PIRSR000013-1"/>
    </source>
</evidence>
<gene>
    <name evidence="16" type="primary">torY</name>
    <name evidence="16" type="ORF">VMB_15130</name>
</gene>
<dbReference type="InterPro" id="IPR036280">
    <property type="entry name" value="Multihaem_cyt_sf"/>
</dbReference>
<feature type="binding site" description="covalent" evidence="13">
    <location>
        <position position="77"/>
    </location>
    <ligand>
        <name>heme</name>
        <dbReference type="ChEBI" id="CHEBI:30413"/>
        <label>2</label>
    </ligand>
</feature>
<dbReference type="GO" id="GO:0005886">
    <property type="term" value="C:plasma membrane"/>
    <property type="evidence" value="ECO:0007669"/>
    <property type="project" value="UniProtKB-SubCell"/>
</dbReference>
<feature type="binding site" description="covalent" evidence="13">
    <location>
        <position position="47"/>
    </location>
    <ligand>
        <name>heme</name>
        <dbReference type="ChEBI" id="CHEBI:30413"/>
        <label>1</label>
    </ligand>
</feature>
<keyword evidence="11" id="KW-0472">Membrane</keyword>
<comment type="cofactor">
    <cofactor evidence="13">
        <name>heme</name>
        <dbReference type="ChEBI" id="CHEBI:30413"/>
    </cofactor>
    <text evidence="13">Binds 4 heme groups per subunit.</text>
</comment>
<evidence type="ECO:0000256" key="9">
    <source>
        <dbReference type="ARBA" id="ARBA00022989"/>
    </source>
</evidence>
<evidence type="ECO:0000313" key="17">
    <source>
        <dbReference type="Proteomes" id="UP000004827"/>
    </source>
</evidence>
<comment type="PTM">
    <text evidence="12">Binds 4 heme groups per subunit.</text>
</comment>
<dbReference type="AlphaFoldDB" id="D2YDB6"/>
<dbReference type="GO" id="GO:0046872">
    <property type="term" value="F:metal ion binding"/>
    <property type="evidence" value="ECO:0007669"/>
    <property type="project" value="UniProtKB-KW"/>
</dbReference>
<comment type="similarity">
    <text evidence="2">Belongs to the NapC/NirT/NrfH family.</text>
</comment>
<feature type="binding site" description="covalent" evidence="13">
    <location>
        <position position="50"/>
    </location>
    <ligand>
        <name>heme</name>
        <dbReference type="ChEBI" id="CHEBI:30413"/>
        <label>1</label>
    </ligand>
</feature>
<proteinExistence type="inferred from homology"/>
<dbReference type="InterPro" id="IPR038266">
    <property type="entry name" value="NapC/NirT_cytc_sf"/>
</dbReference>
<dbReference type="Pfam" id="PF03264">
    <property type="entry name" value="Cytochrom_NNT"/>
    <property type="match status" value="1"/>
</dbReference>
<keyword evidence="10 12" id="KW-0408">Iron</keyword>
<feature type="binding site" description="covalent" evidence="13">
    <location>
        <position position="134"/>
    </location>
    <ligand>
        <name>heme</name>
        <dbReference type="ChEBI" id="CHEBI:30413"/>
        <label>3</label>
    </ligand>
</feature>
<dbReference type="GO" id="GO:0009061">
    <property type="term" value="P:anaerobic respiration"/>
    <property type="evidence" value="ECO:0007669"/>
    <property type="project" value="TreeGrafter"/>
</dbReference>
<dbReference type="Proteomes" id="UP000004827">
    <property type="component" value="Unassembled WGS sequence"/>
</dbReference>
<evidence type="ECO:0000256" key="2">
    <source>
        <dbReference type="ARBA" id="ARBA00007395"/>
    </source>
</evidence>
<feature type="binding site" evidence="13">
    <location>
        <position position="94"/>
    </location>
    <ligand>
        <name>a menaquinol</name>
        <dbReference type="ChEBI" id="CHEBI:18151"/>
    </ligand>
</feature>
<comment type="caution">
    <text evidence="16">The sequence shown here is derived from an EMBL/GenBank/DDBJ whole genome shotgun (WGS) entry which is preliminary data.</text>
</comment>
<evidence type="ECO:0000256" key="14">
    <source>
        <dbReference type="PIRSR" id="PIRSR000013-2"/>
    </source>
</evidence>
<feature type="binding site" description="covalent" evidence="13">
    <location>
        <position position="174"/>
    </location>
    <ligand>
        <name>heme</name>
        <dbReference type="ChEBI" id="CHEBI:30413"/>
        <label>4</label>
    </ligand>
</feature>
<feature type="binding site" description="axial binding residue" evidence="14">
    <location>
        <position position="180"/>
    </location>
    <ligand>
        <name>heme</name>
        <dbReference type="ChEBI" id="CHEBI:30413"/>
        <label>2</label>
    </ligand>
    <ligandPart>
        <name>Fe</name>
        <dbReference type="ChEBI" id="CHEBI:18248"/>
    </ligandPart>
</feature>
<feature type="binding site" description="axial binding residue" evidence="14">
    <location>
        <position position="81"/>
    </location>
    <ligand>
        <name>heme</name>
        <dbReference type="ChEBI" id="CHEBI:30413"/>
        <label>2</label>
    </ligand>
    <ligandPart>
        <name>Fe</name>
        <dbReference type="ChEBI" id="CHEBI:18248"/>
    </ligandPart>
</feature>
<evidence type="ECO:0000313" key="16">
    <source>
        <dbReference type="EMBL" id="EEW07263.1"/>
    </source>
</evidence>
<keyword evidence="7 12" id="KW-0479">Metal-binding</keyword>
<organism evidence="16 17">
    <name type="scientific">Vibrio mimicus VM603</name>
    <dbReference type="NCBI Taxonomy" id="671074"/>
    <lineage>
        <taxon>Bacteria</taxon>
        <taxon>Pseudomonadati</taxon>
        <taxon>Pseudomonadota</taxon>
        <taxon>Gammaproteobacteria</taxon>
        <taxon>Vibrionales</taxon>
        <taxon>Vibrionaceae</taxon>
        <taxon>Vibrio</taxon>
    </lineage>
</organism>
<dbReference type="InterPro" id="IPR051174">
    <property type="entry name" value="Cytochrome_c-type_ET"/>
</dbReference>
<name>D2YDB6_VIBMI</name>
<protein>
    <recommendedName>
        <fullName evidence="12">Cytochrome c-type protein</fullName>
    </recommendedName>
</protein>
<evidence type="ECO:0000256" key="8">
    <source>
        <dbReference type="ARBA" id="ARBA00022982"/>
    </source>
</evidence>
<accession>D2YDB6</accession>
<evidence type="ECO:0000259" key="15">
    <source>
        <dbReference type="Pfam" id="PF03264"/>
    </source>
</evidence>